<evidence type="ECO:0008006" key="4">
    <source>
        <dbReference type="Google" id="ProtNLM"/>
    </source>
</evidence>
<dbReference type="EMBL" id="JAFIMR010000009">
    <property type="protein sequence ID" value="KAI1874639.1"/>
    <property type="molecule type" value="Genomic_DNA"/>
</dbReference>
<sequence length="205" mass="22175">MKYCTLISSLLGIAGVFSAPLYPTAPYANSTGHLTGQTQYQGFILPSIVKNHDINSNLNTRSSQAVTSRAVNSETSSLFEIPIPANLTGKSCHLVISADVASNGDAVSGSQAMDIFSTNIVDLVSMRQGNLRNIQQARMRFNTTSGLYTFDETILAPRLKDFPCPAGTQLELESVAVGDYDINNIRQDFIYNGQKEPNGLSIGYN</sequence>
<evidence type="ECO:0000313" key="3">
    <source>
        <dbReference type="Proteomes" id="UP000829685"/>
    </source>
</evidence>
<keyword evidence="1" id="KW-0732">Signal</keyword>
<evidence type="ECO:0000313" key="2">
    <source>
        <dbReference type="EMBL" id="KAI1874639.1"/>
    </source>
</evidence>
<evidence type="ECO:0000256" key="1">
    <source>
        <dbReference type="SAM" id="SignalP"/>
    </source>
</evidence>
<feature type="signal peptide" evidence="1">
    <location>
        <begin position="1"/>
        <end position="18"/>
    </location>
</feature>
<gene>
    <name evidence="2" type="ORF">JX265_004847</name>
</gene>
<organism evidence="2 3">
    <name type="scientific">Neoarthrinium moseri</name>
    <dbReference type="NCBI Taxonomy" id="1658444"/>
    <lineage>
        <taxon>Eukaryota</taxon>
        <taxon>Fungi</taxon>
        <taxon>Dikarya</taxon>
        <taxon>Ascomycota</taxon>
        <taxon>Pezizomycotina</taxon>
        <taxon>Sordariomycetes</taxon>
        <taxon>Xylariomycetidae</taxon>
        <taxon>Amphisphaeriales</taxon>
        <taxon>Apiosporaceae</taxon>
        <taxon>Neoarthrinium</taxon>
    </lineage>
</organism>
<reference evidence="2" key="1">
    <citation type="submission" date="2021-03" db="EMBL/GenBank/DDBJ databases">
        <title>Revisited historic fungal species revealed as producer of novel bioactive compounds through whole genome sequencing and comparative genomics.</title>
        <authorList>
            <person name="Vignolle G.A."/>
            <person name="Hochenegger N."/>
            <person name="Mach R.L."/>
            <person name="Mach-Aigner A.R."/>
            <person name="Javad Rahimi M."/>
            <person name="Salim K.A."/>
            <person name="Chan C.M."/>
            <person name="Lim L.B.L."/>
            <person name="Cai F."/>
            <person name="Druzhinina I.S."/>
            <person name="U'Ren J.M."/>
            <person name="Derntl C."/>
        </authorList>
    </citation>
    <scope>NUCLEOTIDE SEQUENCE</scope>
    <source>
        <strain evidence="2">TUCIM 5799</strain>
    </source>
</reference>
<proteinExistence type="predicted"/>
<name>A0A9P9WQ51_9PEZI</name>
<comment type="caution">
    <text evidence="2">The sequence shown here is derived from an EMBL/GenBank/DDBJ whole genome shotgun (WGS) entry which is preliminary data.</text>
</comment>
<dbReference type="AlphaFoldDB" id="A0A9P9WQ51"/>
<protein>
    <recommendedName>
        <fullName evidence="4">Ubiquitin 3 binding protein But2 C-terminal domain-containing protein</fullName>
    </recommendedName>
</protein>
<keyword evidence="3" id="KW-1185">Reference proteome</keyword>
<dbReference type="OrthoDB" id="4657524at2759"/>
<accession>A0A9P9WQ51</accession>
<dbReference type="Proteomes" id="UP000829685">
    <property type="component" value="Unassembled WGS sequence"/>
</dbReference>
<feature type="chain" id="PRO_5040125025" description="Ubiquitin 3 binding protein But2 C-terminal domain-containing protein" evidence="1">
    <location>
        <begin position="19"/>
        <end position="205"/>
    </location>
</feature>